<dbReference type="PROSITE" id="PS50088">
    <property type="entry name" value="ANK_REPEAT"/>
    <property type="match status" value="2"/>
</dbReference>
<organism evidence="3 4">
    <name type="scientific">Paenibacillus dendritiformis C454</name>
    <dbReference type="NCBI Taxonomy" id="1131935"/>
    <lineage>
        <taxon>Bacteria</taxon>
        <taxon>Bacillati</taxon>
        <taxon>Bacillota</taxon>
        <taxon>Bacilli</taxon>
        <taxon>Bacillales</taxon>
        <taxon>Paenibacillaceae</taxon>
        <taxon>Paenibacillus</taxon>
    </lineage>
</organism>
<name>H3SHV1_9BACL</name>
<evidence type="ECO:0000256" key="2">
    <source>
        <dbReference type="PROSITE-ProRule" id="PRU00023"/>
    </source>
</evidence>
<comment type="caution">
    <text evidence="3">The sequence shown here is derived from an EMBL/GenBank/DDBJ whole genome shotgun (WGS) entry which is preliminary data.</text>
</comment>
<dbReference type="OrthoDB" id="384737at2"/>
<evidence type="ECO:0000313" key="3">
    <source>
        <dbReference type="EMBL" id="EHQ61346.1"/>
    </source>
</evidence>
<accession>H3SHV1</accession>
<dbReference type="AlphaFoldDB" id="H3SHV1"/>
<protein>
    <submittedName>
        <fullName evidence="3">Ankyrin</fullName>
    </submittedName>
</protein>
<dbReference type="PROSITE" id="PS50297">
    <property type="entry name" value="ANK_REP_REGION"/>
    <property type="match status" value="2"/>
</dbReference>
<dbReference type="InterPro" id="IPR002110">
    <property type="entry name" value="Ankyrin_rpt"/>
</dbReference>
<dbReference type="PATRIC" id="fig|1131935.3.peg.3244"/>
<proteinExistence type="predicted"/>
<gene>
    <name evidence="3" type="ORF">PDENDC454_15592</name>
</gene>
<dbReference type="PANTHER" id="PTHR24161:SF85">
    <property type="entry name" value="PALMITOYLTRANSFERASE HIP14"/>
    <property type="match status" value="1"/>
</dbReference>
<keyword evidence="1" id="KW-0677">Repeat</keyword>
<keyword evidence="2" id="KW-0040">ANK repeat</keyword>
<dbReference type="SUPFAM" id="SSF48403">
    <property type="entry name" value="Ankyrin repeat"/>
    <property type="match status" value="1"/>
</dbReference>
<keyword evidence="4" id="KW-1185">Reference proteome</keyword>
<evidence type="ECO:0000313" key="4">
    <source>
        <dbReference type="Proteomes" id="UP000003900"/>
    </source>
</evidence>
<dbReference type="Proteomes" id="UP000003900">
    <property type="component" value="Unassembled WGS sequence"/>
</dbReference>
<dbReference type="Pfam" id="PF13857">
    <property type="entry name" value="Ank_5"/>
    <property type="match status" value="1"/>
</dbReference>
<feature type="repeat" description="ANK" evidence="2">
    <location>
        <begin position="338"/>
        <end position="370"/>
    </location>
</feature>
<dbReference type="PANTHER" id="PTHR24161">
    <property type="entry name" value="ANK_REP_REGION DOMAIN-CONTAINING PROTEIN-RELATED"/>
    <property type="match status" value="1"/>
</dbReference>
<dbReference type="Gene3D" id="1.25.40.20">
    <property type="entry name" value="Ankyrin repeat-containing domain"/>
    <property type="match status" value="3"/>
</dbReference>
<dbReference type="InterPro" id="IPR036770">
    <property type="entry name" value="Ankyrin_rpt-contain_sf"/>
</dbReference>
<sequence>MDAKQEPLYEFLAAAISGNEEQARAILAANRQLPKSSIYAAAAAGEADIIQDMLIQDASLATEPGGPEQWEPLLYLCFSCLLADPQCNERFAQSAKVLLDYGANANAFIVPKDDPCERKLSALYGAAGVAGNAAVAQVLLEAGADPNDGESLYHAAEASGHECLELLYRYGADVNATPALFRKLDFEDVDGVQWFVDHGADLNLTLGDNGTPLHWAVVRGRSCSIVELLLNHGAPVNARRADGKTAYMLAVRYGQQELADTLARHGAWTDVDPIDRLFGSYAVADKQAVLGMLNNEPSLLASLSDDDKMMLLEFAELDKAEAVKLMLETGFDSSIRREEGAALHIAAWHGHIGTVRALIMYGASLKLTNSYGGTPLESAIHGSIHSLRTGGHAAVVEALIQAGAAVPGKAEGSRDVRQVLCRYGASA</sequence>
<evidence type="ECO:0000256" key="1">
    <source>
        <dbReference type="ARBA" id="ARBA00022737"/>
    </source>
</evidence>
<dbReference type="EMBL" id="AHKH01000040">
    <property type="protein sequence ID" value="EHQ61346.1"/>
    <property type="molecule type" value="Genomic_DNA"/>
</dbReference>
<dbReference type="STRING" id="1131935.PDENDC454_15592"/>
<dbReference type="SMART" id="SM00248">
    <property type="entry name" value="ANK"/>
    <property type="match status" value="7"/>
</dbReference>
<dbReference type="Pfam" id="PF12796">
    <property type="entry name" value="Ank_2"/>
    <property type="match status" value="2"/>
</dbReference>
<reference evidence="3 4" key="1">
    <citation type="journal article" date="2012" name="J. Bacteriol.">
        <title>Genome Sequence of the Pattern-Forming Social Bacterium Paenibacillus dendritiformis C454 Chiral Morphotype.</title>
        <authorList>
            <person name="Sirota-Madi A."/>
            <person name="Olender T."/>
            <person name="Helman Y."/>
            <person name="Brainis I."/>
            <person name="Finkelshtein A."/>
            <person name="Roth D."/>
            <person name="Hagai E."/>
            <person name="Leshkowitz D."/>
            <person name="Brodsky L."/>
            <person name="Galatenko V."/>
            <person name="Nikolaev V."/>
            <person name="Gutnick D.L."/>
            <person name="Lancet D."/>
            <person name="Ben-Jacob E."/>
        </authorList>
    </citation>
    <scope>NUCLEOTIDE SEQUENCE [LARGE SCALE GENOMIC DNA]</scope>
    <source>
        <strain evidence="3 4">C454</strain>
    </source>
</reference>
<dbReference type="RefSeq" id="WP_006677613.1">
    <property type="nucleotide sequence ID" value="NZ_AHKH01000040.1"/>
</dbReference>
<feature type="repeat" description="ANK" evidence="2">
    <location>
        <begin position="208"/>
        <end position="241"/>
    </location>
</feature>